<evidence type="ECO:0000256" key="1">
    <source>
        <dbReference type="SAM" id="MobiDB-lite"/>
    </source>
</evidence>
<evidence type="ECO:0000313" key="4">
    <source>
        <dbReference type="Proteomes" id="UP001140094"/>
    </source>
</evidence>
<dbReference type="InterPro" id="IPR006575">
    <property type="entry name" value="RWD_dom"/>
</dbReference>
<proteinExistence type="predicted"/>
<dbReference type="AlphaFoldDB" id="A0A9W8LRP7"/>
<dbReference type="Pfam" id="PF05773">
    <property type="entry name" value="RWD"/>
    <property type="match status" value="1"/>
</dbReference>
<dbReference type="InterPro" id="IPR032378">
    <property type="entry name" value="ZC3H15/TMA46_C"/>
</dbReference>
<feature type="region of interest" description="Disordered" evidence="1">
    <location>
        <begin position="184"/>
        <end position="204"/>
    </location>
</feature>
<name>A0A9W8LRP7_9FUNG</name>
<dbReference type="PANTHER" id="PTHR12292">
    <property type="entry name" value="RWD DOMAIN-CONTAINING PROTEIN"/>
    <property type="match status" value="1"/>
</dbReference>
<evidence type="ECO:0000313" key="3">
    <source>
        <dbReference type="EMBL" id="KAJ2802861.1"/>
    </source>
</evidence>
<dbReference type="Pfam" id="PF16543">
    <property type="entry name" value="DFRP_C"/>
    <property type="match status" value="1"/>
</dbReference>
<dbReference type="PROSITE" id="PS50908">
    <property type="entry name" value="RWD"/>
    <property type="match status" value="1"/>
</dbReference>
<dbReference type="InterPro" id="IPR040213">
    <property type="entry name" value="GIR2-like"/>
</dbReference>
<sequence>MTNSEHYKDEQNNEIEILQSIYPSEFTEHSTDPHKFSLKIPIEEEDIRPCTLILGVEYTAHYPDELPEFTIELVDDDTLPAAGETDAVLESKDLTDIHSKLQTMYESNLGMAMVFGMATDLKEIAGQLLADKTKELKRQKDARLQKEIEADRAKFVGTLVTRENFLQWKERFQAEMALKNATLADSSAEDSKSSAARRLGTKAAAGGRLTGRQLFEQDKSLAASDSSYFADGDASVDTREFARAK</sequence>
<reference evidence="3" key="1">
    <citation type="submission" date="2022-07" db="EMBL/GenBank/DDBJ databases">
        <title>Phylogenomic reconstructions and comparative analyses of Kickxellomycotina fungi.</title>
        <authorList>
            <person name="Reynolds N.K."/>
            <person name="Stajich J.E."/>
            <person name="Barry K."/>
            <person name="Grigoriev I.V."/>
            <person name="Crous P."/>
            <person name="Smith M.E."/>
        </authorList>
    </citation>
    <scope>NUCLEOTIDE SEQUENCE</scope>
    <source>
        <strain evidence="3">NRRL 1565</strain>
    </source>
</reference>
<evidence type="ECO:0000259" key="2">
    <source>
        <dbReference type="PROSITE" id="PS50908"/>
    </source>
</evidence>
<dbReference type="EMBL" id="JANBUO010000600">
    <property type="protein sequence ID" value="KAJ2802861.1"/>
    <property type="molecule type" value="Genomic_DNA"/>
</dbReference>
<dbReference type="SMART" id="SM00591">
    <property type="entry name" value="RWD"/>
    <property type="match status" value="1"/>
</dbReference>
<feature type="domain" description="RWD" evidence="2">
    <location>
        <begin position="13"/>
        <end position="128"/>
    </location>
</feature>
<dbReference type="Gene3D" id="3.10.110.10">
    <property type="entry name" value="Ubiquitin Conjugating Enzyme"/>
    <property type="match status" value="1"/>
</dbReference>
<dbReference type="Proteomes" id="UP001140094">
    <property type="component" value="Unassembled WGS sequence"/>
</dbReference>
<accession>A0A9W8LRP7</accession>
<dbReference type="OrthoDB" id="277175at2759"/>
<dbReference type="Gene3D" id="6.20.400.10">
    <property type="match status" value="1"/>
</dbReference>
<keyword evidence="4" id="KW-1185">Reference proteome</keyword>
<dbReference type="SUPFAM" id="SSF54495">
    <property type="entry name" value="UBC-like"/>
    <property type="match status" value="1"/>
</dbReference>
<protein>
    <submittedName>
        <fullName evidence="3">Protein gir2</fullName>
    </submittedName>
</protein>
<gene>
    <name evidence="3" type="primary">GIR2</name>
    <name evidence="3" type="ORF">H4R20_003119</name>
</gene>
<dbReference type="InterPro" id="IPR016135">
    <property type="entry name" value="UBQ-conjugating_enzyme/RWD"/>
</dbReference>
<organism evidence="3 4">
    <name type="scientific">Coemansia guatemalensis</name>
    <dbReference type="NCBI Taxonomy" id="2761395"/>
    <lineage>
        <taxon>Eukaryota</taxon>
        <taxon>Fungi</taxon>
        <taxon>Fungi incertae sedis</taxon>
        <taxon>Zoopagomycota</taxon>
        <taxon>Kickxellomycotina</taxon>
        <taxon>Kickxellomycetes</taxon>
        <taxon>Kickxellales</taxon>
        <taxon>Kickxellaceae</taxon>
        <taxon>Coemansia</taxon>
    </lineage>
</organism>
<comment type="caution">
    <text evidence="3">The sequence shown here is derived from an EMBL/GenBank/DDBJ whole genome shotgun (WGS) entry which is preliminary data.</text>
</comment>